<sequence length="19" mass="1937">MSMLAPNGSVITAGSRLMT</sequence>
<evidence type="ECO:0000313" key="1">
    <source>
        <dbReference type="EMBL" id="JAD95833.1"/>
    </source>
</evidence>
<organism evidence="1">
    <name type="scientific">Arundo donax</name>
    <name type="common">Giant reed</name>
    <name type="synonym">Donax arundinaceus</name>
    <dbReference type="NCBI Taxonomy" id="35708"/>
    <lineage>
        <taxon>Eukaryota</taxon>
        <taxon>Viridiplantae</taxon>
        <taxon>Streptophyta</taxon>
        <taxon>Embryophyta</taxon>
        <taxon>Tracheophyta</taxon>
        <taxon>Spermatophyta</taxon>
        <taxon>Magnoliopsida</taxon>
        <taxon>Liliopsida</taxon>
        <taxon>Poales</taxon>
        <taxon>Poaceae</taxon>
        <taxon>PACMAD clade</taxon>
        <taxon>Arundinoideae</taxon>
        <taxon>Arundineae</taxon>
        <taxon>Arundo</taxon>
    </lineage>
</organism>
<proteinExistence type="predicted"/>
<reference evidence="1" key="1">
    <citation type="submission" date="2014-09" db="EMBL/GenBank/DDBJ databases">
        <authorList>
            <person name="Magalhaes I.L.F."/>
            <person name="Oliveira U."/>
            <person name="Santos F.R."/>
            <person name="Vidigal T.H.D.A."/>
            <person name="Brescovit A.D."/>
            <person name="Santos A.J."/>
        </authorList>
    </citation>
    <scope>NUCLEOTIDE SEQUENCE</scope>
    <source>
        <tissue evidence="1">Shoot tissue taken approximately 20 cm above the soil surface</tissue>
    </source>
</reference>
<accession>A0A0A9E9X3</accession>
<name>A0A0A9E9X3_ARUDO</name>
<protein>
    <submittedName>
        <fullName evidence="1">Uncharacterized protein</fullName>
    </submittedName>
</protein>
<dbReference type="AlphaFoldDB" id="A0A0A9E9X3"/>
<dbReference type="EMBL" id="GBRH01202062">
    <property type="protein sequence ID" value="JAD95833.1"/>
    <property type="molecule type" value="Transcribed_RNA"/>
</dbReference>
<reference evidence="1" key="2">
    <citation type="journal article" date="2015" name="Data Brief">
        <title>Shoot transcriptome of the giant reed, Arundo donax.</title>
        <authorList>
            <person name="Barrero R.A."/>
            <person name="Guerrero F.D."/>
            <person name="Moolhuijzen P."/>
            <person name="Goolsby J.A."/>
            <person name="Tidwell J."/>
            <person name="Bellgard S.E."/>
            <person name="Bellgard M.I."/>
        </authorList>
    </citation>
    <scope>NUCLEOTIDE SEQUENCE</scope>
    <source>
        <tissue evidence="1">Shoot tissue taken approximately 20 cm above the soil surface</tissue>
    </source>
</reference>